<organism evidence="5 6">
    <name type="scientific">Mytilus edulis</name>
    <name type="common">Blue mussel</name>
    <dbReference type="NCBI Taxonomy" id="6550"/>
    <lineage>
        <taxon>Eukaryota</taxon>
        <taxon>Metazoa</taxon>
        <taxon>Spiralia</taxon>
        <taxon>Lophotrochozoa</taxon>
        <taxon>Mollusca</taxon>
        <taxon>Bivalvia</taxon>
        <taxon>Autobranchia</taxon>
        <taxon>Pteriomorphia</taxon>
        <taxon>Mytilida</taxon>
        <taxon>Mytiloidea</taxon>
        <taxon>Mytilidae</taxon>
        <taxon>Mytilinae</taxon>
        <taxon>Mytilus</taxon>
    </lineage>
</organism>
<proteinExistence type="predicted"/>
<keyword evidence="6" id="KW-1185">Reference proteome</keyword>
<dbReference type="PANTHER" id="PTHR44845">
    <property type="entry name" value="CARRIER DOMAIN-CONTAINING PROTEIN"/>
    <property type="match status" value="1"/>
</dbReference>
<dbReference type="Gene3D" id="3.40.50.12780">
    <property type="entry name" value="N-terminal domain of ligase-like"/>
    <property type="match status" value="1"/>
</dbReference>
<dbReference type="Pfam" id="PF00501">
    <property type="entry name" value="AMP-binding"/>
    <property type="match status" value="1"/>
</dbReference>
<keyword evidence="2" id="KW-0597">Phosphoprotein</keyword>
<evidence type="ECO:0000259" key="3">
    <source>
        <dbReference type="Pfam" id="PF00501"/>
    </source>
</evidence>
<dbReference type="OrthoDB" id="6120497at2759"/>
<feature type="domain" description="Mutator-like transposase" evidence="4">
    <location>
        <begin position="89"/>
        <end position="171"/>
    </location>
</feature>
<name>A0A8S3PUC0_MYTED</name>
<protein>
    <recommendedName>
        <fullName evidence="7">AMP-dependent synthetase/ligase domain-containing protein</fullName>
    </recommendedName>
</protein>
<dbReference type="InterPro" id="IPR000873">
    <property type="entry name" value="AMP-dep_synth/lig_dom"/>
</dbReference>
<reference evidence="5" key="1">
    <citation type="submission" date="2021-03" db="EMBL/GenBank/DDBJ databases">
        <authorList>
            <person name="Bekaert M."/>
        </authorList>
    </citation>
    <scope>NUCLEOTIDE SEQUENCE</scope>
</reference>
<dbReference type="Pfam" id="PF20700">
    <property type="entry name" value="Mutator"/>
    <property type="match status" value="1"/>
</dbReference>
<dbReference type="InterPro" id="IPR049012">
    <property type="entry name" value="Mutator_transp_dom"/>
</dbReference>
<dbReference type="Proteomes" id="UP000683360">
    <property type="component" value="Unassembled WGS sequence"/>
</dbReference>
<evidence type="ECO:0000313" key="6">
    <source>
        <dbReference type="Proteomes" id="UP000683360"/>
    </source>
</evidence>
<gene>
    <name evidence="5" type="ORF">MEDL_1938</name>
</gene>
<dbReference type="PANTHER" id="PTHR44845:SF6">
    <property type="entry name" value="BETA-ALANINE-ACTIVATING ENZYME"/>
    <property type="match status" value="1"/>
</dbReference>
<keyword evidence="1" id="KW-0596">Phosphopantetheine</keyword>
<comment type="caution">
    <text evidence="5">The sequence shown here is derived from an EMBL/GenBank/DDBJ whole genome shotgun (WGS) entry which is preliminary data.</text>
</comment>
<sequence length="229" mass="25246">MGTETSYEQQGLLHEMFSKQAKKTPDKIAIVEDSGAKITFKELDESSDKLGKHLVHKGVTINSCVGIYLDKSIAYVTACIAILKAGHKSDSDELIVSVDGAWQKRGSGRSYDSLSGHCSMIGAETGKIIGYSVRSKFCKTCDEANRKGNKAKMHDCRLNWDGSSKAMEQDMNQNDPDGVENGLEAVGRHPFGDHTFCEKTWCSHVEDPSKKYTSLPFGKPLKDIPLQMH</sequence>
<dbReference type="SUPFAM" id="SSF56801">
    <property type="entry name" value="Acetyl-CoA synthetase-like"/>
    <property type="match status" value="1"/>
</dbReference>
<evidence type="ECO:0000259" key="4">
    <source>
        <dbReference type="Pfam" id="PF20700"/>
    </source>
</evidence>
<accession>A0A8S3PUC0</accession>
<evidence type="ECO:0008006" key="7">
    <source>
        <dbReference type="Google" id="ProtNLM"/>
    </source>
</evidence>
<evidence type="ECO:0000256" key="2">
    <source>
        <dbReference type="ARBA" id="ARBA00022553"/>
    </source>
</evidence>
<feature type="domain" description="AMP-dependent synthetase/ligase" evidence="3">
    <location>
        <begin position="17"/>
        <end position="87"/>
    </location>
</feature>
<evidence type="ECO:0000313" key="5">
    <source>
        <dbReference type="EMBL" id="CAG2186397.1"/>
    </source>
</evidence>
<evidence type="ECO:0000256" key="1">
    <source>
        <dbReference type="ARBA" id="ARBA00022450"/>
    </source>
</evidence>
<dbReference type="EMBL" id="CAJPWZ010000130">
    <property type="protein sequence ID" value="CAG2186397.1"/>
    <property type="molecule type" value="Genomic_DNA"/>
</dbReference>
<dbReference type="AlphaFoldDB" id="A0A8S3PUC0"/>
<dbReference type="InterPro" id="IPR042099">
    <property type="entry name" value="ANL_N_sf"/>
</dbReference>